<name>A0A7W8JZT5_9DEIO</name>
<evidence type="ECO:0000313" key="3">
    <source>
        <dbReference type="Proteomes" id="UP000552709"/>
    </source>
</evidence>
<keyword evidence="3" id="KW-1185">Reference proteome</keyword>
<organism evidence="2 3">
    <name type="scientific">Deinococcus humi</name>
    <dbReference type="NCBI Taxonomy" id="662880"/>
    <lineage>
        <taxon>Bacteria</taxon>
        <taxon>Thermotogati</taxon>
        <taxon>Deinococcota</taxon>
        <taxon>Deinococci</taxon>
        <taxon>Deinococcales</taxon>
        <taxon>Deinococcaceae</taxon>
        <taxon>Deinococcus</taxon>
    </lineage>
</organism>
<evidence type="ECO:0000256" key="1">
    <source>
        <dbReference type="SAM" id="MobiDB-lite"/>
    </source>
</evidence>
<reference evidence="2 3" key="1">
    <citation type="submission" date="2020-08" db="EMBL/GenBank/DDBJ databases">
        <title>Genomic Encyclopedia of Type Strains, Phase IV (KMG-IV): sequencing the most valuable type-strain genomes for metagenomic binning, comparative biology and taxonomic classification.</title>
        <authorList>
            <person name="Goeker M."/>
        </authorList>
    </citation>
    <scope>NUCLEOTIDE SEQUENCE [LARGE SCALE GENOMIC DNA]</scope>
    <source>
        <strain evidence="2 3">DSM 27939</strain>
    </source>
</reference>
<dbReference type="RefSeq" id="WP_184138111.1">
    <property type="nucleotide sequence ID" value="NZ_JACHFL010000032.1"/>
</dbReference>
<dbReference type="AlphaFoldDB" id="A0A7W8JZT5"/>
<evidence type="ECO:0000313" key="2">
    <source>
        <dbReference type="EMBL" id="MBB5366246.1"/>
    </source>
</evidence>
<comment type="caution">
    <text evidence="2">The sequence shown here is derived from an EMBL/GenBank/DDBJ whole genome shotgun (WGS) entry which is preliminary data.</text>
</comment>
<sequence>MSNHENAPRGLGGGKVARANAQAAMRVQKVQLRAGRRSTGPKARVVVKANYIRVGKAGGTAGRGAVFAAANYMMFRPGEDGEVRRGFDGDRHLEPHEVQQRIGEQSQEHKYAYRMVMSPDRNFGERSTEAWAAATLEKLGYQDFVVVAHAGEKGHTNHPHAHVLVFTDAVLERADFQQLREYGDTQAKEIQMRLNHDRHLGQHEWKAQKEDEFAQWKSSRDLKTSINSDGVENFSDHGKKDRQARQDKEAGKSFGMEL</sequence>
<dbReference type="EMBL" id="JACHFL010000032">
    <property type="protein sequence ID" value="MBB5366246.1"/>
    <property type="molecule type" value="Genomic_DNA"/>
</dbReference>
<feature type="compositionally biased region" description="Basic and acidic residues" evidence="1">
    <location>
        <begin position="234"/>
        <end position="251"/>
    </location>
</feature>
<accession>A0A7W8JZT5</accession>
<feature type="region of interest" description="Disordered" evidence="1">
    <location>
        <begin position="216"/>
        <end position="258"/>
    </location>
</feature>
<gene>
    <name evidence="2" type="ORF">HNQ08_005375</name>
</gene>
<dbReference type="Proteomes" id="UP000552709">
    <property type="component" value="Unassembled WGS sequence"/>
</dbReference>
<protein>
    <submittedName>
        <fullName evidence="2">Uncharacterized protein</fullName>
    </submittedName>
</protein>
<proteinExistence type="predicted"/>